<dbReference type="AlphaFoldDB" id="A0A2P2JQQ4"/>
<evidence type="ECO:0000256" key="1">
    <source>
        <dbReference type="SAM" id="MobiDB-lite"/>
    </source>
</evidence>
<reference evidence="2" key="1">
    <citation type="submission" date="2018-02" db="EMBL/GenBank/DDBJ databases">
        <title>Rhizophora mucronata_Transcriptome.</title>
        <authorList>
            <person name="Meera S.P."/>
            <person name="Sreeshan A."/>
            <person name="Augustine A."/>
        </authorList>
    </citation>
    <scope>NUCLEOTIDE SEQUENCE</scope>
    <source>
        <tissue evidence="2">Leaf</tissue>
    </source>
</reference>
<evidence type="ECO:0000313" key="2">
    <source>
        <dbReference type="EMBL" id="MBW95805.1"/>
    </source>
</evidence>
<sequence>MILCQKKNQEGLLLSVLNLRKRQNHWRFLSVSKLTQTAGKPSPSSSLSPETPVLSFSYPQLCLSSSRKAHTFRSLPLHTRETFDCSHKNTQDSNKNQSKPSNKFKRADPFSEPQTNTQFEMDLLGY</sequence>
<name>A0A2P2JQQ4_RHIMU</name>
<dbReference type="EMBL" id="GGEC01015322">
    <property type="protein sequence ID" value="MBW95805.1"/>
    <property type="molecule type" value="Transcribed_RNA"/>
</dbReference>
<organism evidence="2">
    <name type="scientific">Rhizophora mucronata</name>
    <name type="common">Asiatic mangrove</name>
    <dbReference type="NCBI Taxonomy" id="61149"/>
    <lineage>
        <taxon>Eukaryota</taxon>
        <taxon>Viridiplantae</taxon>
        <taxon>Streptophyta</taxon>
        <taxon>Embryophyta</taxon>
        <taxon>Tracheophyta</taxon>
        <taxon>Spermatophyta</taxon>
        <taxon>Magnoliopsida</taxon>
        <taxon>eudicotyledons</taxon>
        <taxon>Gunneridae</taxon>
        <taxon>Pentapetalae</taxon>
        <taxon>rosids</taxon>
        <taxon>fabids</taxon>
        <taxon>Malpighiales</taxon>
        <taxon>Rhizophoraceae</taxon>
        <taxon>Rhizophora</taxon>
    </lineage>
</organism>
<proteinExistence type="predicted"/>
<protein>
    <submittedName>
        <fullName evidence="2">Uncharacterized protein</fullName>
    </submittedName>
</protein>
<feature type="region of interest" description="Disordered" evidence="1">
    <location>
        <begin position="83"/>
        <end position="126"/>
    </location>
</feature>
<feature type="compositionally biased region" description="Polar residues" evidence="1">
    <location>
        <begin position="91"/>
        <end position="101"/>
    </location>
</feature>
<accession>A0A2P2JQQ4</accession>